<feature type="compositionally biased region" description="Basic and acidic residues" evidence="5">
    <location>
        <begin position="577"/>
        <end position="590"/>
    </location>
</feature>
<evidence type="ECO:0000256" key="5">
    <source>
        <dbReference type="SAM" id="MobiDB-lite"/>
    </source>
</evidence>
<evidence type="ECO:0000313" key="7">
    <source>
        <dbReference type="EMBL" id="KAH7136023.1"/>
    </source>
</evidence>
<accession>A0A9P9IUK7</accession>
<dbReference type="GO" id="GO:0006355">
    <property type="term" value="P:regulation of DNA-templated transcription"/>
    <property type="evidence" value="ECO:0007669"/>
    <property type="project" value="InterPro"/>
</dbReference>
<dbReference type="GO" id="GO:0003677">
    <property type="term" value="F:DNA binding"/>
    <property type="evidence" value="ECO:0007669"/>
    <property type="project" value="UniProtKB-UniRule"/>
</dbReference>
<evidence type="ECO:0000256" key="3">
    <source>
        <dbReference type="ARBA" id="ARBA00023242"/>
    </source>
</evidence>
<keyword evidence="1 4" id="KW-0238">DNA-binding</keyword>
<dbReference type="InterPro" id="IPR050224">
    <property type="entry name" value="TALE_homeobox"/>
</dbReference>
<evidence type="ECO:0000256" key="4">
    <source>
        <dbReference type="PROSITE-ProRule" id="PRU00108"/>
    </source>
</evidence>
<dbReference type="CDD" id="cd00086">
    <property type="entry name" value="homeodomain"/>
    <property type="match status" value="1"/>
</dbReference>
<feature type="domain" description="Homeobox" evidence="6">
    <location>
        <begin position="230"/>
        <end position="293"/>
    </location>
</feature>
<feature type="region of interest" description="Disordered" evidence="5">
    <location>
        <begin position="566"/>
        <end position="653"/>
    </location>
</feature>
<feature type="compositionally biased region" description="Polar residues" evidence="5">
    <location>
        <begin position="165"/>
        <end position="179"/>
    </location>
</feature>
<proteinExistence type="predicted"/>
<dbReference type="Pfam" id="PF05920">
    <property type="entry name" value="Homeobox_KN"/>
    <property type="match status" value="1"/>
</dbReference>
<feature type="compositionally biased region" description="Low complexity" evidence="5">
    <location>
        <begin position="606"/>
        <end position="643"/>
    </location>
</feature>
<sequence>MLSPVGSGVKNNPAPSIYSIDSGYSTQALDDDHLRGSNCNPFYLQNSTSSNSLIGRLDESGGLDIRSFADIHIGEHIPHREEPIIVSTANQLNVFHTHHSTSDEFYLPELPKNESYCLECDLFECTNPGENIRCDTCRIPDLMDSSTPSSHETSKDQHTLPRLNIPNSSNSADNPPESTLSKDIRCSGCELSSLMESHGHSKCSSCRAIESDPQTSFPMSDAPMKNKIRRSRAGRASKLPLSALNTLQAWLDANSDNPYPTAQVKKQLAQQCGITEKQVTTWFTNARARQLSPLDTYLSSGSEGEGVREEDIERAADALANTGGFSYLPDTNNSNLMRAGSVVSGSSVFSNNQSRMQHSRRGKKKDYRRHKSNPISPVLQAAPNADSESNSKLLANSGEQEMWQCTFCRTHLVPKSWRRHEETQHHTRAQWTCMLYGPRLSANHGSSRPNTSSSFCAFCMLQNPSEAHFLEHHRISECAKRPVKERTFLRPDHLRQHVKNYHSSALHDMAQVRWKREGEDRADGSRGWTCGFCGDHLNTWNQRETHIANHFKEGLTMDQWYDYPAPTSTKSISKKQKKEEKKEEKGKDHMTGFARLSRTFTRRSTRSSTKSQSQSQTQTQIQIQQPESQHPQTHAHTQTQTQTFSHPYAPLTTTTTTPLSMSYQFTTAPVLPDINLDPLMGTAYTEYVDWSQMGPVQVPEPQYANQLVFDPAMQAGFDLNGMGGYGQGLEYQGPWDQGS</sequence>
<evidence type="ECO:0000259" key="6">
    <source>
        <dbReference type="PROSITE" id="PS50071"/>
    </source>
</evidence>
<dbReference type="InterPro" id="IPR001356">
    <property type="entry name" value="HD"/>
</dbReference>
<organism evidence="7 8">
    <name type="scientific">Dendryphion nanum</name>
    <dbReference type="NCBI Taxonomy" id="256645"/>
    <lineage>
        <taxon>Eukaryota</taxon>
        <taxon>Fungi</taxon>
        <taxon>Dikarya</taxon>
        <taxon>Ascomycota</taxon>
        <taxon>Pezizomycotina</taxon>
        <taxon>Dothideomycetes</taxon>
        <taxon>Pleosporomycetidae</taxon>
        <taxon>Pleosporales</taxon>
        <taxon>Torulaceae</taxon>
        <taxon>Dendryphion</taxon>
    </lineage>
</organism>
<dbReference type="PROSITE" id="PS50071">
    <property type="entry name" value="HOMEOBOX_2"/>
    <property type="match status" value="1"/>
</dbReference>
<name>A0A9P9IUK7_9PLEO</name>
<dbReference type="InterPro" id="IPR009057">
    <property type="entry name" value="Homeodomain-like_sf"/>
</dbReference>
<keyword evidence="3 4" id="KW-0539">Nucleus</keyword>
<evidence type="ECO:0000313" key="8">
    <source>
        <dbReference type="Proteomes" id="UP000700596"/>
    </source>
</evidence>
<dbReference type="SMART" id="SM00389">
    <property type="entry name" value="HOX"/>
    <property type="match status" value="1"/>
</dbReference>
<feature type="DNA-binding region" description="Homeobox" evidence="4">
    <location>
        <begin position="232"/>
        <end position="294"/>
    </location>
</feature>
<dbReference type="GO" id="GO:0005634">
    <property type="term" value="C:nucleus"/>
    <property type="evidence" value="ECO:0007669"/>
    <property type="project" value="UniProtKB-SubCell"/>
</dbReference>
<dbReference type="Gene3D" id="1.10.10.60">
    <property type="entry name" value="Homeodomain-like"/>
    <property type="match status" value="1"/>
</dbReference>
<dbReference type="PANTHER" id="PTHR11850">
    <property type="entry name" value="HOMEOBOX PROTEIN TRANSCRIPTION FACTORS"/>
    <property type="match status" value="1"/>
</dbReference>
<dbReference type="Proteomes" id="UP000700596">
    <property type="component" value="Unassembled WGS sequence"/>
</dbReference>
<feature type="compositionally biased region" description="Basic residues" evidence="5">
    <location>
        <begin position="357"/>
        <end position="372"/>
    </location>
</feature>
<comment type="caution">
    <text evidence="7">The sequence shown here is derived from an EMBL/GenBank/DDBJ whole genome shotgun (WGS) entry which is preliminary data.</text>
</comment>
<gene>
    <name evidence="7" type="ORF">B0J11DRAFT_519756</name>
</gene>
<dbReference type="OrthoDB" id="10056939at2759"/>
<comment type="subcellular location">
    <subcellularLocation>
        <location evidence="4">Nucleus</location>
    </subcellularLocation>
</comment>
<dbReference type="InterPro" id="IPR008422">
    <property type="entry name" value="KN_HD"/>
</dbReference>
<keyword evidence="8" id="KW-1185">Reference proteome</keyword>
<feature type="region of interest" description="Disordered" evidence="5">
    <location>
        <begin position="346"/>
        <end position="390"/>
    </location>
</feature>
<keyword evidence="2 4" id="KW-0371">Homeobox</keyword>
<dbReference type="AlphaFoldDB" id="A0A9P9IUK7"/>
<dbReference type="SUPFAM" id="SSF46689">
    <property type="entry name" value="Homeodomain-like"/>
    <property type="match status" value="1"/>
</dbReference>
<protein>
    <recommendedName>
        <fullName evidence="6">Homeobox domain-containing protein</fullName>
    </recommendedName>
</protein>
<evidence type="ECO:0000256" key="1">
    <source>
        <dbReference type="ARBA" id="ARBA00023125"/>
    </source>
</evidence>
<feature type="region of interest" description="Disordered" evidence="5">
    <location>
        <begin position="145"/>
        <end position="180"/>
    </location>
</feature>
<evidence type="ECO:0000256" key="2">
    <source>
        <dbReference type="ARBA" id="ARBA00023155"/>
    </source>
</evidence>
<dbReference type="EMBL" id="JAGMWT010000002">
    <property type="protein sequence ID" value="KAH7136023.1"/>
    <property type="molecule type" value="Genomic_DNA"/>
</dbReference>
<reference evidence="7" key="1">
    <citation type="journal article" date="2021" name="Nat. Commun.">
        <title>Genetic determinants of endophytism in the Arabidopsis root mycobiome.</title>
        <authorList>
            <person name="Mesny F."/>
            <person name="Miyauchi S."/>
            <person name="Thiergart T."/>
            <person name="Pickel B."/>
            <person name="Atanasova L."/>
            <person name="Karlsson M."/>
            <person name="Huettel B."/>
            <person name="Barry K.W."/>
            <person name="Haridas S."/>
            <person name="Chen C."/>
            <person name="Bauer D."/>
            <person name="Andreopoulos W."/>
            <person name="Pangilinan J."/>
            <person name="LaButti K."/>
            <person name="Riley R."/>
            <person name="Lipzen A."/>
            <person name="Clum A."/>
            <person name="Drula E."/>
            <person name="Henrissat B."/>
            <person name="Kohler A."/>
            <person name="Grigoriev I.V."/>
            <person name="Martin F.M."/>
            <person name="Hacquard S."/>
        </authorList>
    </citation>
    <scope>NUCLEOTIDE SEQUENCE</scope>
    <source>
        <strain evidence="7">MPI-CAGE-CH-0243</strain>
    </source>
</reference>